<dbReference type="AlphaFoldDB" id="A0A1B9IIN3"/>
<sequence length="394" mass="44380">MRVQPRARLQQPFTQEDLQLFSQTCSKTTDPSDHPLSIGISKNVVMYSGDVLREKSRQSHQSRQDVMDELHRCLGSGPGVFVVKGFERDLEVIERTNEVFKNIIEREKEHAKGDHFAAAGTNDRIWNSFQKHAIEDPRSFVAYYSNEVLALVSEAWLGPGYQVTAQTNIVKPGGQPQKPHRDYHLGFQSEETASKFPIPTQIASAMLTLQGAVAHSSMPLDSGPTQLLPYSQQFEHGYLAYRHPEFVDFFHQHMIQSELEIGDAIFFNPALFHAAGENRTTNLHRIGNLLQISACWSKPMETVDYPTILRSTWSHVKDHINQLGGGSENPVAKALLQAITDGYSFPTNLDRDPPPANSHCPETQLERITVGVKEGWTLDTLEKNIKELQDKRIA</sequence>
<dbReference type="PANTHER" id="PTHR21308">
    <property type="entry name" value="PHYTANOYL-COA ALPHA-HYDROXYLASE"/>
    <property type="match status" value="1"/>
</dbReference>
<dbReference type="Gene3D" id="2.60.120.620">
    <property type="entry name" value="q2cbj1_9rhob like domain"/>
    <property type="match status" value="1"/>
</dbReference>
<dbReference type="SUPFAM" id="SSF51197">
    <property type="entry name" value="Clavaminate synthase-like"/>
    <property type="match status" value="1"/>
</dbReference>
<gene>
    <name evidence="1" type="ORF">L486_07384</name>
</gene>
<proteinExistence type="predicted"/>
<reference evidence="1 2" key="1">
    <citation type="submission" date="2013-07" db="EMBL/GenBank/DDBJ databases">
        <title>The Genome Sequence of Kwoniella mangroviensis CBS10435.</title>
        <authorList>
            <consortium name="The Broad Institute Genome Sequencing Platform"/>
            <person name="Cuomo C."/>
            <person name="Litvintseva A."/>
            <person name="Chen Y."/>
            <person name="Heitman J."/>
            <person name="Sun S."/>
            <person name="Springer D."/>
            <person name="Dromer F."/>
            <person name="Young S.K."/>
            <person name="Zeng Q."/>
            <person name="Gargeya S."/>
            <person name="Fitzgerald M."/>
            <person name="Abouelleil A."/>
            <person name="Alvarado L."/>
            <person name="Berlin A.M."/>
            <person name="Chapman S.B."/>
            <person name="Dewar J."/>
            <person name="Goldberg J."/>
            <person name="Griggs A."/>
            <person name="Gujja S."/>
            <person name="Hansen M."/>
            <person name="Howarth C."/>
            <person name="Imamovic A."/>
            <person name="Larimer J."/>
            <person name="McCowan C."/>
            <person name="Murphy C."/>
            <person name="Pearson M."/>
            <person name="Priest M."/>
            <person name="Roberts A."/>
            <person name="Saif S."/>
            <person name="Shea T."/>
            <person name="Sykes S."/>
            <person name="Wortman J."/>
            <person name="Nusbaum C."/>
            <person name="Birren B."/>
        </authorList>
    </citation>
    <scope>NUCLEOTIDE SEQUENCE [LARGE SCALE GENOMIC DNA]</scope>
    <source>
        <strain evidence="1 2">CBS 10435</strain>
    </source>
</reference>
<dbReference type="GO" id="GO:0048244">
    <property type="term" value="F:phytanoyl-CoA dioxygenase activity"/>
    <property type="evidence" value="ECO:0007669"/>
    <property type="project" value="InterPro"/>
</dbReference>
<organism evidence="1 2">
    <name type="scientific">Kwoniella mangroviensis CBS 10435</name>
    <dbReference type="NCBI Taxonomy" id="1331196"/>
    <lineage>
        <taxon>Eukaryota</taxon>
        <taxon>Fungi</taxon>
        <taxon>Dikarya</taxon>
        <taxon>Basidiomycota</taxon>
        <taxon>Agaricomycotina</taxon>
        <taxon>Tremellomycetes</taxon>
        <taxon>Tremellales</taxon>
        <taxon>Cryptococcaceae</taxon>
        <taxon>Kwoniella</taxon>
    </lineage>
</organism>
<dbReference type="OrthoDB" id="187894at2759"/>
<keyword evidence="1" id="KW-0223">Dioxygenase</keyword>
<protein>
    <submittedName>
        <fullName evidence="1">Phytanoyl-CoA dioxygenase</fullName>
    </submittedName>
</protein>
<dbReference type="Pfam" id="PF05721">
    <property type="entry name" value="PhyH"/>
    <property type="match status" value="1"/>
</dbReference>
<evidence type="ECO:0000313" key="2">
    <source>
        <dbReference type="Proteomes" id="UP000092583"/>
    </source>
</evidence>
<dbReference type="InterPro" id="IPR047128">
    <property type="entry name" value="PhyH"/>
</dbReference>
<keyword evidence="2" id="KW-1185">Reference proteome</keyword>
<dbReference type="GO" id="GO:0001561">
    <property type="term" value="P:fatty acid alpha-oxidation"/>
    <property type="evidence" value="ECO:0007669"/>
    <property type="project" value="InterPro"/>
</dbReference>
<keyword evidence="1" id="KW-0560">Oxidoreductase</keyword>
<dbReference type="PANTHER" id="PTHR21308:SF8">
    <property type="entry name" value="PHYTANOYL-COA DIOXYGENASE FAMILY PROTEIN (AFU_ORTHOLOGUE AFUA_2G09620)"/>
    <property type="match status" value="1"/>
</dbReference>
<reference evidence="2" key="2">
    <citation type="submission" date="2013-12" db="EMBL/GenBank/DDBJ databases">
        <title>Evolution of pathogenesis and genome organization in the Tremellales.</title>
        <authorList>
            <person name="Cuomo C."/>
            <person name="Litvintseva A."/>
            <person name="Heitman J."/>
            <person name="Chen Y."/>
            <person name="Sun S."/>
            <person name="Springer D."/>
            <person name="Dromer F."/>
            <person name="Young S."/>
            <person name="Zeng Q."/>
            <person name="Chapman S."/>
            <person name="Gujja S."/>
            <person name="Saif S."/>
            <person name="Birren B."/>
        </authorList>
    </citation>
    <scope>NUCLEOTIDE SEQUENCE [LARGE SCALE GENOMIC DNA]</scope>
    <source>
        <strain evidence="2">CBS 10435</strain>
    </source>
</reference>
<accession>A0A1B9IIN3</accession>
<dbReference type="STRING" id="1331196.A0A1B9IIN3"/>
<dbReference type="InterPro" id="IPR008775">
    <property type="entry name" value="Phytyl_CoA_dOase-like"/>
</dbReference>
<dbReference type="EMBL" id="KI669467">
    <property type="protein sequence ID" value="OCF55271.1"/>
    <property type="molecule type" value="Genomic_DNA"/>
</dbReference>
<dbReference type="Proteomes" id="UP000092583">
    <property type="component" value="Unassembled WGS sequence"/>
</dbReference>
<name>A0A1B9IIN3_9TREE</name>
<evidence type="ECO:0000313" key="1">
    <source>
        <dbReference type="EMBL" id="OCF55271.1"/>
    </source>
</evidence>